<dbReference type="Proteomes" id="UP000492821">
    <property type="component" value="Unassembled WGS sequence"/>
</dbReference>
<proteinExistence type="predicted"/>
<protein>
    <submittedName>
        <fullName evidence="6">ZP domain-containing protein</fullName>
    </submittedName>
</protein>
<evidence type="ECO:0000256" key="2">
    <source>
        <dbReference type="SAM" id="Phobius"/>
    </source>
</evidence>
<dbReference type="PANTHER" id="PTHR46560:SF12">
    <property type="entry name" value="ZP DOMAIN-CONTAINING PROTEIN"/>
    <property type="match status" value="1"/>
</dbReference>
<organism evidence="5 6">
    <name type="scientific">Panagrellus redivivus</name>
    <name type="common">Microworm</name>
    <dbReference type="NCBI Taxonomy" id="6233"/>
    <lineage>
        <taxon>Eukaryota</taxon>
        <taxon>Metazoa</taxon>
        <taxon>Ecdysozoa</taxon>
        <taxon>Nematoda</taxon>
        <taxon>Chromadorea</taxon>
        <taxon>Rhabditida</taxon>
        <taxon>Tylenchina</taxon>
        <taxon>Panagrolaimomorpha</taxon>
        <taxon>Panagrolaimoidea</taxon>
        <taxon>Panagrolaimidae</taxon>
        <taxon>Panagrellus</taxon>
    </lineage>
</organism>
<feature type="signal peptide" evidence="3">
    <location>
        <begin position="1"/>
        <end position="26"/>
    </location>
</feature>
<feature type="domain" description="ZP" evidence="4">
    <location>
        <begin position="47"/>
        <end position="494"/>
    </location>
</feature>
<feature type="transmembrane region" description="Helical" evidence="2">
    <location>
        <begin position="548"/>
        <end position="575"/>
    </location>
</feature>
<dbReference type="WBParaSite" id="Pan_g13196.t1">
    <property type="protein sequence ID" value="Pan_g13196.t1"/>
    <property type="gene ID" value="Pan_g13196"/>
</dbReference>
<dbReference type="SMART" id="SM00241">
    <property type="entry name" value="ZP"/>
    <property type="match status" value="1"/>
</dbReference>
<evidence type="ECO:0000256" key="3">
    <source>
        <dbReference type="SAM" id="SignalP"/>
    </source>
</evidence>
<evidence type="ECO:0000313" key="5">
    <source>
        <dbReference type="Proteomes" id="UP000492821"/>
    </source>
</evidence>
<evidence type="ECO:0000256" key="1">
    <source>
        <dbReference type="ARBA" id="ARBA00023157"/>
    </source>
</evidence>
<dbReference type="PROSITE" id="PS51034">
    <property type="entry name" value="ZP_2"/>
    <property type="match status" value="1"/>
</dbReference>
<dbReference type="PANTHER" id="PTHR46560">
    <property type="entry name" value="CYPHER, ISOFORM B"/>
    <property type="match status" value="1"/>
</dbReference>
<evidence type="ECO:0000259" key="4">
    <source>
        <dbReference type="PROSITE" id="PS51034"/>
    </source>
</evidence>
<keyword evidence="5" id="KW-1185">Reference proteome</keyword>
<accession>A0A7E4UVQ6</accession>
<name>A0A7E4UVQ6_PANRE</name>
<keyword evidence="3" id="KW-0732">Signal</keyword>
<dbReference type="Gene3D" id="2.60.40.4100">
    <property type="entry name" value="Zona pellucida, ZP-C domain"/>
    <property type="match status" value="1"/>
</dbReference>
<evidence type="ECO:0000313" key="6">
    <source>
        <dbReference type="WBParaSite" id="Pan_g13196.t1"/>
    </source>
</evidence>
<reference evidence="6" key="2">
    <citation type="submission" date="2020-10" db="UniProtKB">
        <authorList>
            <consortium name="WormBaseParasite"/>
        </authorList>
    </citation>
    <scope>IDENTIFICATION</scope>
</reference>
<dbReference type="InterPro" id="IPR055355">
    <property type="entry name" value="ZP-C"/>
</dbReference>
<dbReference type="InterPro" id="IPR042235">
    <property type="entry name" value="ZP-C_dom"/>
</dbReference>
<keyword evidence="2" id="KW-0812">Transmembrane</keyword>
<keyword evidence="1" id="KW-1015">Disulfide bond</keyword>
<feature type="chain" id="PRO_5029003598" evidence="3">
    <location>
        <begin position="27"/>
        <end position="584"/>
    </location>
</feature>
<reference evidence="5" key="1">
    <citation type="journal article" date="2013" name="Genetics">
        <title>The draft genome and transcriptome of Panagrellus redivivus are shaped by the harsh demands of a free-living lifestyle.</title>
        <authorList>
            <person name="Srinivasan J."/>
            <person name="Dillman A.R."/>
            <person name="Macchietto M.G."/>
            <person name="Heikkinen L."/>
            <person name="Lakso M."/>
            <person name="Fracchia K.M."/>
            <person name="Antoshechkin I."/>
            <person name="Mortazavi A."/>
            <person name="Wong G."/>
            <person name="Sternberg P.W."/>
        </authorList>
    </citation>
    <scope>NUCLEOTIDE SEQUENCE [LARGE SCALE GENOMIC DNA]</scope>
    <source>
        <strain evidence="5">MT8872</strain>
    </source>
</reference>
<keyword evidence="2" id="KW-0472">Membrane</keyword>
<dbReference type="InterPro" id="IPR056953">
    <property type="entry name" value="CUT_N"/>
</dbReference>
<dbReference type="InterPro" id="IPR001507">
    <property type="entry name" value="ZP_dom"/>
</dbReference>
<keyword evidence="2" id="KW-1133">Transmembrane helix</keyword>
<dbReference type="Pfam" id="PF25057">
    <property type="entry name" value="CUT_N"/>
    <property type="match status" value="1"/>
</dbReference>
<dbReference type="AlphaFoldDB" id="A0A7E4UVQ6"/>
<dbReference type="Pfam" id="PF00100">
    <property type="entry name" value="Zona_pellucida"/>
    <property type="match status" value="1"/>
</dbReference>
<sequence>MRWILFRQRSWLLLLAGLLVAPSVRPYQTEPAVATQRQATVLGVSAMCGLNGITVSIEFDQPFTGKIYSYEYANVHECIYYNALEMKNVLFTIPLHRCGTRLTRNTRDVIDTVENRIYVQMEKFTQTSLDRQYSFLCELVHSHALLGINGAGHPGQTNEIRRSPARSYVNNNLPVVSNQAPIVPARSSLANAFPLPSLQVPPLPQFNFNTVNPVPPVPSNVGQNQQSQAAHSIVPTNMQVPNLFPWMNNRQPLPQPPLGLQPVQNVNPQRSAVSATGDANRQNQGTVMPGNGVLSTNGNQLPNAVIPVTPSTTPAPLSNSIMENAGGSNAEGVFDYTQKVPVHSSAEPVRVIAMQHVNKTEALGGVGLEIQEGEGPRASPVKKPVKIGDVITLVIRNTNVPKDGSRYNIFVHSCTASDGPGSTKIDLIDKNGCATSSQINGHMKRERSDDSILYYFKMTAFKFPGPDDVYFSCFVDVSPNYNFPDPCVNGPGHKSLNKRDLITAPVNSIPLYNDIKVNLEDMEYPSVVASPESYQSINDPNQVCVSQIVALSVIAVSVVNTFGFILSFSTVIFLLKRLRQHRKK</sequence>